<protein>
    <recommendedName>
        <fullName evidence="3">F-box domain-containing protein</fullName>
    </recommendedName>
</protein>
<evidence type="ECO:0000313" key="1">
    <source>
        <dbReference type="EMBL" id="KIJ39209.1"/>
    </source>
</evidence>
<keyword evidence="2" id="KW-1185">Reference proteome</keyword>
<dbReference type="Proteomes" id="UP000054279">
    <property type="component" value="Unassembled WGS sequence"/>
</dbReference>
<feature type="non-terminal residue" evidence="1">
    <location>
        <position position="1"/>
    </location>
</feature>
<dbReference type="AlphaFoldDB" id="A0A0C9UWG4"/>
<dbReference type="OrthoDB" id="3229088at2759"/>
<organism evidence="1 2">
    <name type="scientific">Sphaerobolus stellatus (strain SS14)</name>
    <dbReference type="NCBI Taxonomy" id="990650"/>
    <lineage>
        <taxon>Eukaryota</taxon>
        <taxon>Fungi</taxon>
        <taxon>Dikarya</taxon>
        <taxon>Basidiomycota</taxon>
        <taxon>Agaricomycotina</taxon>
        <taxon>Agaricomycetes</taxon>
        <taxon>Phallomycetidae</taxon>
        <taxon>Geastrales</taxon>
        <taxon>Sphaerobolaceae</taxon>
        <taxon>Sphaerobolus</taxon>
    </lineage>
</organism>
<gene>
    <name evidence="1" type="ORF">M422DRAFT_106105</name>
</gene>
<dbReference type="Gene3D" id="1.20.1280.50">
    <property type="match status" value="1"/>
</dbReference>
<evidence type="ECO:0008006" key="3">
    <source>
        <dbReference type="Google" id="ProtNLM"/>
    </source>
</evidence>
<evidence type="ECO:0000313" key="2">
    <source>
        <dbReference type="Proteomes" id="UP000054279"/>
    </source>
</evidence>
<accession>A0A0C9UWG4</accession>
<proteinExistence type="predicted"/>
<dbReference type="EMBL" id="KN837154">
    <property type="protein sequence ID" value="KIJ39209.1"/>
    <property type="molecule type" value="Genomic_DNA"/>
</dbReference>
<name>A0A0C9UWG4_SPHS4</name>
<sequence>PSAQEQEELQRLISTANDHMVSYQKDMQLLMTTMGRLRAAQAHVKEYIFRQRAIFAPIRRLPDDILMRIFEESAGPVTQYGTFAWTLTAVCKRWRAVGFACASLW</sequence>
<dbReference type="HOGENOM" id="CLU_018544_3_1_1"/>
<feature type="non-terminal residue" evidence="1">
    <location>
        <position position="105"/>
    </location>
</feature>
<reference evidence="1 2" key="1">
    <citation type="submission" date="2014-06" db="EMBL/GenBank/DDBJ databases">
        <title>Evolutionary Origins and Diversification of the Mycorrhizal Mutualists.</title>
        <authorList>
            <consortium name="DOE Joint Genome Institute"/>
            <consortium name="Mycorrhizal Genomics Consortium"/>
            <person name="Kohler A."/>
            <person name="Kuo A."/>
            <person name="Nagy L.G."/>
            <person name="Floudas D."/>
            <person name="Copeland A."/>
            <person name="Barry K.W."/>
            <person name="Cichocki N."/>
            <person name="Veneault-Fourrey C."/>
            <person name="LaButti K."/>
            <person name="Lindquist E.A."/>
            <person name="Lipzen A."/>
            <person name="Lundell T."/>
            <person name="Morin E."/>
            <person name="Murat C."/>
            <person name="Riley R."/>
            <person name="Ohm R."/>
            <person name="Sun H."/>
            <person name="Tunlid A."/>
            <person name="Henrissat B."/>
            <person name="Grigoriev I.V."/>
            <person name="Hibbett D.S."/>
            <person name="Martin F."/>
        </authorList>
    </citation>
    <scope>NUCLEOTIDE SEQUENCE [LARGE SCALE GENOMIC DNA]</scope>
    <source>
        <strain evidence="1 2">SS14</strain>
    </source>
</reference>